<feature type="signal peptide" evidence="1">
    <location>
        <begin position="1"/>
        <end position="27"/>
    </location>
</feature>
<proteinExistence type="predicted"/>
<evidence type="ECO:0000313" key="2">
    <source>
        <dbReference type="EMBL" id="MVN86393.1"/>
    </source>
</evidence>
<dbReference type="PROSITE" id="PS51318">
    <property type="entry name" value="TAT"/>
    <property type="match status" value="1"/>
</dbReference>
<evidence type="ECO:0000313" key="3">
    <source>
        <dbReference type="Proteomes" id="UP000483286"/>
    </source>
</evidence>
<organism evidence="2 3">
    <name type="scientific">Deinococcus arboris</name>
    <dbReference type="NCBI Taxonomy" id="2682977"/>
    <lineage>
        <taxon>Bacteria</taxon>
        <taxon>Thermotogati</taxon>
        <taxon>Deinococcota</taxon>
        <taxon>Deinococci</taxon>
        <taxon>Deinococcales</taxon>
        <taxon>Deinococcaceae</taxon>
        <taxon>Deinococcus</taxon>
    </lineage>
</organism>
<dbReference type="Proteomes" id="UP000483286">
    <property type="component" value="Unassembled WGS sequence"/>
</dbReference>
<sequence>MTPPSRRSVLKAAALVPALFGSGQARAVAVRPLHLAALVPEHDSVPGFTAAFLAGLRSSLDTTRIVLQVAASGPRPSQLRRAAQEVLQGTPDLLLTLGDGLPDLLSDVLPLAGLPTVAAGAGVAPTRMAGRPGLLTATLHAWEAEWLLGQTLAQRRLPTFLLMSQQDSGYDLPLAFSRGLLAAGGTLSGSGLIETAADQRDLIHRAQSSGAQHLHIQDTAQRHASALLRAVRVAGLTVSTTALSATPAPAERISTVTDTGSALWGGFQRAVGPHASHPAAALGHDIGLWVTHSAAQLPQPSPVALIAALSAQQFAGLRGALSVTADGHLSAPLALHTSGRAAQPMTNRPHAAALASGELRSGHLFAFPHAFPG</sequence>
<dbReference type="EMBL" id="WQLB01000006">
    <property type="protein sequence ID" value="MVN86393.1"/>
    <property type="molecule type" value="Genomic_DNA"/>
</dbReference>
<dbReference type="RefSeq" id="WP_157458454.1">
    <property type="nucleotide sequence ID" value="NZ_WQLB01000006.1"/>
</dbReference>
<dbReference type="AlphaFoldDB" id="A0A7C9HQX5"/>
<protein>
    <recommendedName>
        <fullName evidence="4">Leucine-binding protein domain-containing protein</fullName>
    </recommendedName>
</protein>
<feature type="chain" id="PRO_5028868070" description="Leucine-binding protein domain-containing protein" evidence="1">
    <location>
        <begin position="28"/>
        <end position="373"/>
    </location>
</feature>
<evidence type="ECO:0000256" key="1">
    <source>
        <dbReference type="SAM" id="SignalP"/>
    </source>
</evidence>
<keyword evidence="1" id="KW-0732">Signal</keyword>
<gene>
    <name evidence="2" type="ORF">GO986_06400</name>
</gene>
<dbReference type="InterPro" id="IPR006311">
    <property type="entry name" value="TAT_signal"/>
</dbReference>
<reference evidence="2 3" key="1">
    <citation type="submission" date="2019-12" db="EMBL/GenBank/DDBJ databases">
        <title>Deinococcus sp. HMF7620 Genome sequencing and assembly.</title>
        <authorList>
            <person name="Kang H."/>
            <person name="Kim H."/>
            <person name="Joh K."/>
        </authorList>
    </citation>
    <scope>NUCLEOTIDE SEQUENCE [LARGE SCALE GENOMIC DNA]</scope>
    <source>
        <strain evidence="2 3">HMF7620</strain>
    </source>
</reference>
<evidence type="ECO:0008006" key="4">
    <source>
        <dbReference type="Google" id="ProtNLM"/>
    </source>
</evidence>
<keyword evidence="3" id="KW-1185">Reference proteome</keyword>
<name>A0A7C9HQX5_9DEIO</name>
<dbReference type="InterPro" id="IPR028082">
    <property type="entry name" value="Peripla_BP_I"/>
</dbReference>
<comment type="caution">
    <text evidence="2">The sequence shown here is derived from an EMBL/GenBank/DDBJ whole genome shotgun (WGS) entry which is preliminary data.</text>
</comment>
<dbReference type="SUPFAM" id="SSF53822">
    <property type="entry name" value="Periplasmic binding protein-like I"/>
    <property type="match status" value="1"/>
</dbReference>
<accession>A0A7C9HQX5</accession>